<dbReference type="SMART" id="SM00382">
    <property type="entry name" value="AAA"/>
    <property type="match status" value="1"/>
</dbReference>
<evidence type="ECO:0000256" key="6">
    <source>
        <dbReference type="ARBA" id="ARBA00022840"/>
    </source>
</evidence>
<dbReference type="GO" id="GO:0005886">
    <property type="term" value="C:plasma membrane"/>
    <property type="evidence" value="ECO:0007669"/>
    <property type="project" value="UniProtKB-SubCell"/>
</dbReference>
<dbReference type="RefSeq" id="WP_193109783.1">
    <property type="nucleotide sequence ID" value="NZ_CP041406.1"/>
</dbReference>
<evidence type="ECO:0000259" key="11">
    <source>
        <dbReference type="PROSITE" id="PS50929"/>
    </source>
</evidence>
<dbReference type="GO" id="GO:0140359">
    <property type="term" value="F:ABC-type transporter activity"/>
    <property type="evidence" value="ECO:0007669"/>
    <property type="project" value="InterPro"/>
</dbReference>
<dbReference type="PROSITE" id="PS00211">
    <property type="entry name" value="ABC_TRANSPORTER_1"/>
    <property type="match status" value="1"/>
</dbReference>
<dbReference type="InterPro" id="IPR036640">
    <property type="entry name" value="ABC1_TM_sf"/>
</dbReference>
<dbReference type="SUPFAM" id="SSF52540">
    <property type="entry name" value="P-loop containing nucleoside triphosphate hydrolases"/>
    <property type="match status" value="1"/>
</dbReference>
<dbReference type="InterPro" id="IPR027417">
    <property type="entry name" value="P-loop_NTPase"/>
</dbReference>
<comment type="subcellular location">
    <subcellularLocation>
        <location evidence="1">Cell membrane</location>
        <topology evidence="1">Multi-pass membrane protein</topology>
    </subcellularLocation>
</comment>
<feature type="transmembrane region" description="Helical" evidence="9">
    <location>
        <begin position="171"/>
        <end position="191"/>
    </location>
</feature>
<sequence>MFKKLSSLLTKHDKKYLFFLIFFSVFIALIETVGIAAIMPFISVATDFSLIESKDYYKYIYNFFEFSSATNFVIAFGLILVVFYILRGGLNLLYFYMLAKFSKGRIHLLSFRLFESYLGMSYHSFIQRNSSELSKSIINETQYLAQLLSAILLMVSEIFVVIFIYGAMLYINWKITLVMTLFLGLNGLFLVKKISPLVKRQGSIREKYQKSFFEIINSTFGNYKIIKLQSNDKLILDRFSNASYGFAKSGIISDTLAHFPRIFLETIGFGLIALIVVYLVFKYETDISSSLGILSMFILGLYRLMPSANRLLSSYNQIMYFHKSLDIIHNDLMYDVESLGNEKIDFNDKIDLKNISFGYSEDKIILENIYLEIKKTEKIAFVGPSGSGKSTLVDIIIGLYKPLSGQIKIDNDILNDNNIRSWRKKIGYIPQSVYLFDGTVAHNISFGLHYDEEKIKDVLKKAKILDFLETHQNGIHTFVGEGGVKLSGGQKQRIAIARALYQEPEVLVLDEATSALDEKIEKEIMNEIYEISQDKTLIIIAHRLSTIDRCGKVYKIENKKLVQQK</sequence>
<keyword evidence="8 9" id="KW-0472">Membrane</keyword>
<keyword evidence="7 9" id="KW-1133">Transmembrane helix</keyword>
<dbReference type="InterPro" id="IPR017871">
    <property type="entry name" value="ABC_transporter-like_CS"/>
</dbReference>
<dbReference type="PANTHER" id="PTHR24221">
    <property type="entry name" value="ATP-BINDING CASSETTE SUB-FAMILY B"/>
    <property type="match status" value="1"/>
</dbReference>
<keyword evidence="2" id="KW-0813">Transport</keyword>
<reference evidence="12 13" key="1">
    <citation type="submission" date="2019-07" db="EMBL/GenBank/DDBJ databases">
        <title>Sulfurimonas paralvinellae sp. nov., a novel mesophilic, hydrogen- and sulfur-oxidizing chemolithoautotroph within the Epsilonproteo- bacteria isolated from a deep-sea hydrothermal vent polychaete nest, reclassification of Thiomicrospira denitrificans as Sulfurimonas denitrificans comb. nov. and emended description of the genus Sulfurimonas.</title>
        <authorList>
            <person name="Wang S."/>
            <person name="Jiang L."/>
            <person name="Shao Z."/>
        </authorList>
    </citation>
    <scope>NUCLEOTIDE SEQUENCE [LARGE SCALE GENOMIC DNA]</scope>
    <source>
        <strain evidence="12 13">GO25</strain>
    </source>
</reference>
<dbReference type="GO" id="GO:0005524">
    <property type="term" value="F:ATP binding"/>
    <property type="evidence" value="ECO:0007669"/>
    <property type="project" value="UniProtKB-KW"/>
</dbReference>
<evidence type="ECO:0000256" key="4">
    <source>
        <dbReference type="ARBA" id="ARBA00022692"/>
    </source>
</evidence>
<name>A0A7M1B7X5_9BACT</name>
<dbReference type="PROSITE" id="PS50929">
    <property type="entry name" value="ABC_TM1F"/>
    <property type="match status" value="1"/>
</dbReference>
<feature type="transmembrane region" description="Helical" evidence="9">
    <location>
        <begin position="72"/>
        <end position="96"/>
    </location>
</feature>
<evidence type="ECO:0000313" key="13">
    <source>
        <dbReference type="Proteomes" id="UP000593580"/>
    </source>
</evidence>
<dbReference type="SUPFAM" id="SSF90123">
    <property type="entry name" value="ABC transporter transmembrane region"/>
    <property type="match status" value="1"/>
</dbReference>
<dbReference type="EMBL" id="CP041406">
    <property type="protein sequence ID" value="QOP45833.1"/>
    <property type="molecule type" value="Genomic_DNA"/>
</dbReference>
<dbReference type="GO" id="GO:0016887">
    <property type="term" value="F:ATP hydrolysis activity"/>
    <property type="evidence" value="ECO:0007669"/>
    <property type="project" value="InterPro"/>
</dbReference>
<dbReference type="Proteomes" id="UP000593580">
    <property type="component" value="Chromosome"/>
</dbReference>
<evidence type="ECO:0000313" key="12">
    <source>
        <dbReference type="EMBL" id="QOP45833.1"/>
    </source>
</evidence>
<organism evidence="12 13">
    <name type="scientific">Sulfurimonas paralvinellae</name>
    <dbReference type="NCBI Taxonomy" id="317658"/>
    <lineage>
        <taxon>Bacteria</taxon>
        <taxon>Pseudomonadati</taxon>
        <taxon>Campylobacterota</taxon>
        <taxon>Epsilonproteobacteria</taxon>
        <taxon>Campylobacterales</taxon>
        <taxon>Sulfurimonadaceae</taxon>
        <taxon>Sulfurimonas</taxon>
    </lineage>
</organism>
<dbReference type="Pfam" id="PF00664">
    <property type="entry name" value="ABC_membrane"/>
    <property type="match status" value="1"/>
</dbReference>
<dbReference type="Pfam" id="PF00005">
    <property type="entry name" value="ABC_tran"/>
    <property type="match status" value="1"/>
</dbReference>
<feature type="transmembrane region" description="Helical" evidence="9">
    <location>
        <begin position="16"/>
        <end position="42"/>
    </location>
</feature>
<evidence type="ECO:0000256" key="3">
    <source>
        <dbReference type="ARBA" id="ARBA00022475"/>
    </source>
</evidence>
<evidence type="ECO:0000256" key="1">
    <source>
        <dbReference type="ARBA" id="ARBA00004651"/>
    </source>
</evidence>
<dbReference type="InterPro" id="IPR003439">
    <property type="entry name" value="ABC_transporter-like_ATP-bd"/>
</dbReference>
<dbReference type="InterPro" id="IPR011527">
    <property type="entry name" value="ABC1_TM_dom"/>
</dbReference>
<dbReference type="Gene3D" id="1.20.1560.10">
    <property type="entry name" value="ABC transporter type 1, transmembrane domain"/>
    <property type="match status" value="1"/>
</dbReference>
<keyword evidence="5" id="KW-0547">Nucleotide-binding</keyword>
<feature type="transmembrane region" description="Helical" evidence="9">
    <location>
        <begin position="262"/>
        <end position="281"/>
    </location>
</feature>
<keyword evidence="4 9" id="KW-0812">Transmembrane</keyword>
<dbReference type="Gene3D" id="3.40.50.300">
    <property type="entry name" value="P-loop containing nucleotide triphosphate hydrolases"/>
    <property type="match status" value="1"/>
</dbReference>
<accession>A0A7M1B7X5</accession>
<gene>
    <name evidence="12" type="ORF">FM071_05835</name>
</gene>
<dbReference type="InterPro" id="IPR039421">
    <property type="entry name" value="Type_1_exporter"/>
</dbReference>
<dbReference type="InterPro" id="IPR003593">
    <property type="entry name" value="AAA+_ATPase"/>
</dbReference>
<dbReference type="CDD" id="cd18553">
    <property type="entry name" value="ABC_6TM_PglK_like"/>
    <property type="match status" value="1"/>
</dbReference>
<evidence type="ECO:0000256" key="7">
    <source>
        <dbReference type="ARBA" id="ARBA00022989"/>
    </source>
</evidence>
<feature type="domain" description="ABC transporter" evidence="10">
    <location>
        <begin position="350"/>
        <end position="564"/>
    </location>
</feature>
<evidence type="ECO:0000256" key="9">
    <source>
        <dbReference type="SAM" id="Phobius"/>
    </source>
</evidence>
<dbReference type="PROSITE" id="PS50893">
    <property type="entry name" value="ABC_TRANSPORTER_2"/>
    <property type="match status" value="1"/>
</dbReference>
<keyword evidence="13" id="KW-1185">Reference proteome</keyword>
<feature type="transmembrane region" description="Helical" evidence="9">
    <location>
        <begin position="287"/>
        <end position="305"/>
    </location>
</feature>
<dbReference type="GO" id="GO:0034040">
    <property type="term" value="F:ATPase-coupled lipid transmembrane transporter activity"/>
    <property type="evidence" value="ECO:0007669"/>
    <property type="project" value="TreeGrafter"/>
</dbReference>
<evidence type="ECO:0000256" key="8">
    <source>
        <dbReference type="ARBA" id="ARBA00023136"/>
    </source>
</evidence>
<feature type="transmembrane region" description="Helical" evidence="9">
    <location>
        <begin position="143"/>
        <end position="165"/>
    </location>
</feature>
<protein>
    <submittedName>
        <fullName evidence="12">ABC transporter ATP-binding protein</fullName>
    </submittedName>
</protein>
<proteinExistence type="predicted"/>
<feature type="domain" description="ABC transmembrane type-1" evidence="11">
    <location>
        <begin position="18"/>
        <end position="319"/>
    </location>
</feature>
<evidence type="ECO:0000259" key="10">
    <source>
        <dbReference type="PROSITE" id="PS50893"/>
    </source>
</evidence>
<dbReference type="PANTHER" id="PTHR24221:SF654">
    <property type="entry name" value="ATP-BINDING CASSETTE SUB-FAMILY B MEMBER 6"/>
    <property type="match status" value="1"/>
</dbReference>
<evidence type="ECO:0000256" key="5">
    <source>
        <dbReference type="ARBA" id="ARBA00022741"/>
    </source>
</evidence>
<evidence type="ECO:0000256" key="2">
    <source>
        <dbReference type="ARBA" id="ARBA00022448"/>
    </source>
</evidence>
<keyword evidence="6 12" id="KW-0067">ATP-binding</keyword>
<dbReference type="AlphaFoldDB" id="A0A7M1B7X5"/>
<keyword evidence="3" id="KW-1003">Cell membrane</keyword>
<dbReference type="FunFam" id="3.40.50.300:FF:000299">
    <property type="entry name" value="ABC transporter ATP-binding protein/permease"/>
    <property type="match status" value="1"/>
</dbReference>
<dbReference type="KEGG" id="spal:FM071_05835"/>